<dbReference type="Proteomes" id="UP000230706">
    <property type="component" value="Unassembled WGS sequence"/>
</dbReference>
<evidence type="ECO:0000313" key="2">
    <source>
        <dbReference type="Proteomes" id="UP000230706"/>
    </source>
</evidence>
<protein>
    <submittedName>
        <fullName evidence="1">Uncharacterized protein</fullName>
    </submittedName>
</protein>
<dbReference type="EMBL" id="PFBF01000015">
    <property type="protein sequence ID" value="PIR86463.1"/>
    <property type="molecule type" value="Genomic_DNA"/>
</dbReference>
<dbReference type="AlphaFoldDB" id="A0A2H0UJ80"/>
<proteinExistence type="predicted"/>
<accession>A0A2H0UJ80</accession>
<organism evidence="1 2">
    <name type="scientific">Candidatus Kaiserbacteria bacterium CG10_big_fil_rev_8_21_14_0_10_43_70</name>
    <dbReference type="NCBI Taxonomy" id="1974605"/>
    <lineage>
        <taxon>Bacteria</taxon>
        <taxon>Candidatus Kaiseribacteriota</taxon>
    </lineage>
</organism>
<gene>
    <name evidence="1" type="ORF">COU13_00810</name>
</gene>
<sequence>MIPSNEFKNHLGPLAEKLTEEQIENLRQLEDKLADLFFDSWLKNINADNHVDLSGKDDNMSVCQESTA</sequence>
<name>A0A2H0UJ80_9BACT</name>
<reference evidence="2" key="1">
    <citation type="submission" date="2017-09" db="EMBL/GenBank/DDBJ databases">
        <title>Depth-based differentiation of microbial function through sediment-hosted aquifers and enrichment of novel symbionts in the deep terrestrial subsurface.</title>
        <authorList>
            <person name="Probst A.J."/>
            <person name="Ladd B."/>
            <person name="Jarett J.K."/>
            <person name="Geller-Mcgrath D.E."/>
            <person name="Sieber C.M.K."/>
            <person name="Emerson J.B."/>
            <person name="Anantharaman K."/>
            <person name="Thomas B.C."/>
            <person name="Malmstrom R."/>
            <person name="Stieglmeier M."/>
            <person name="Klingl A."/>
            <person name="Woyke T."/>
            <person name="Ryan C.M."/>
            <person name="Banfield J.F."/>
        </authorList>
    </citation>
    <scope>NUCLEOTIDE SEQUENCE [LARGE SCALE GENOMIC DNA]</scope>
</reference>
<comment type="caution">
    <text evidence="1">The sequence shown here is derived from an EMBL/GenBank/DDBJ whole genome shotgun (WGS) entry which is preliminary data.</text>
</comment>
<evidence type="ECO:0000313" key="1">
    <source>
        <dbReference type="EMBL" id="PIR86463.1"/>
    </source>
</evidence>